<feature type="domain" description="SLH" evidence="3">
    <location>
        <begin position="30"/>
        <end position="90"/>
    </location>
</feature>
<sequence>MKKRLQRIGSCVLLCALLLAAALPAPVSAASTGFSDVPDTHWAADDIHRAVDLGLFQGQTKTRFGLGQPMTRAAAAVTVCRLFGWELVTPETGSYTDNQDPDAWYYSAVETAYANGAITRQTDTFRPSDPITREELAVMLVRAMGYGTIAGLAQDLPMPFRDVTTNVGYVAMAYELGLVNGTSSATFSPDRTATREQAAVMLMRLYDSYHAASPDKVGIAPTAEGLTDLTGYDAVAVGSARLIYTGETRLTNTMEEEQAAALLEAVTSAGAAPLLYVSGTYTALRGDGAQTAELLAAAVEDSGCQGLFLDLAKLPSAQREAFTALAEDLRDQLGDRPLYIMVEAPAWQGTAYTGYDYAALAEQADRLVVRVAAYENTAGEFPIAPLEPLEEVYYALAELRDLVDGEKLSLLLTTTGSGWSRGRHTGALPAEEIETLLDDTQTQDYYADRYACAYLTADNGDTVVWYLDGESALERIRMAAFFGVDQICLSDLSSVADYENYRLLETSAPENEAA</sequence>
<dbReference type="EMBL" id="DWZJ01000049">
    <property type="protein sequence ID" value="HJB13210.1"/>
    <property type="molecule type" value="Genomic_DNA"/>
</dbReference>
<feature type="chain" id="PRO_5038701400" evidence="2">
    <location>
        <begin position="30"/>
        <end position="514"/>
    </location>
</feature>
<keyword evidence="2" id="KW-0732">Signal</keyword>
<name>A0A9D2LJD9_9FIRM</name>
<evidence type="ECO:0000313" key="5">
    <source>
        <dbReference type="Proteomes" id="UP000823824"/>
    </source>
</evidence>
<gene>
    <name evidence="4" type="ORF">H9787_05810</name>
</gene>
<feature type="domain" description="SLH" evidence="3">
    <location>
        <begin position="92"/>
        <end position="154"/>
    </location>
</feature>
<dbReference type="PANTHER" id="PTHR43308">
    <property type="entry name" value="OUTER MEMBRANE PROTEIN ALPHA-RELATED"/>
    <property type="match status" value="1"/>
</dbReference>
<dbReference type="InterPro" id="IPR001119">
    <property type="entry name" value="SLH_dom"/>
</dbReference>
<dbReference type="PROSITE" id="PS51272">
    <property type="entry name" value="SLH"/>
    <property type="match status" value="3"/>
</dbReference>
<evidence type="ECO:0000259" key="3">
    <source>
        <dbReference type="PROSITE" id="PS51272"/>
    </source>
</evidence>
<keyword evidence="1" id="KW-0677">Repeat</keyword>
<dbReference type="SUPFAM" id="SSF51445">
    <property type="entry name" value="(Trans)glycosidases"/>
    <property type="match status" value="1"/>
</dbReference>
<feature type="signal peptide" evidence="2">
    <location>
        <begin position="1"/>
        <end position="29"/>
    </location>
</feature>
<dbReference type="InterPro" id="IPR051465">
    <property type="entry name" value="Cell_Envelope_Struct_Comp"/>
</dbReference>
<dbReference type="Gene3D" id="3.10.50.10">
    <property type="match status" value="1"/>
</dbReference>
<dbReference type="AlphaFoldDB" id="A0A9D2LJD9"/>
<proteinExistence type="predicted"/>
<protein>
    <submittedName>
        <fullName evidence="4">S-layer homology domain-containing protein</fullName>
    </submittedName>
</protein>
<evidence type="ECO:0000313" key="4">
    <source>
        <dbReference type="EMBL" id="HJB13210.1"/>
    </source>
</evidence>
<dbReference type="InterPro" id="IPR017853">
    <property type="entry name" value="GH"/>
</dbReference>
<evidence type="ECO:0000256" key="1">
    <source>
        <dbReference type="ARBA" id="ARBA00022737"/>
    </source>
</evidence>
<evidence type="ECO:0000256" key="2">
    <source>
        <dbReference type="SAM" id="SignalP"/>
    </source>
</evidence>
<reference evidence="4" key="2">
    <citation type="submission" date="2021-04" db="EMBL/GenBank/DDBJ databases">
        <authorList>
            <person name="Gilroy R."/>
        </authorList>
    </citation>
    <scope>NUCLEOTIDE SEQUENCE</scope>
    <source>
        <strain evidence="4">ChiBcec18-1249</strain>
    </source>
</reference>
<dbReference type="Proteomes" id="UP000823824">
    <property type="component" value="Unassembled WGS sequence"/>
</dbReference>
<comment type="caution">
    <text evidence="4">The sequence shown here is derived from an EMBL/GenBank/DDBJ whole genome shotgun (WGS) entry which is preliminary data.</text>
</comment>
<organism evidence="4 5">
    <name type="scientific">Candidatus Oscillibacter excrementigallinarum</name>
    <dbReference type="NCBI Taxonomy" id="2838716"/>
    <lineage>
        <taxon>Bacteria</taxon>
        <taxon>Bacillati</taxon>
        <taxon>Bacillota</taxon>
        <taxon>Clostridia</taxon>
        <taxon>Eubacteriales</taxon>
        <taxon>Oscillospiraceae</taxon>
        <taxon>Oscillibacter</taxon>
    </lineage>
</organism>
<feature type="domain" description="SLH" evidence="3">
    <location>
        <begin position="155"/>
        <end position="216"/>
    </location>
</feature>
<dbReference type="InterPro" id="IPR029070">
    <property type="entry name" value="Chitinase_insertion_sf"/>
</dbReference>
<dbReference type="Gene3D" id="3.20.20.80">
    <property type="entry name" value="Glycosidases"/>
    <property type="match status" value="1"/>
</dbReference>
<accession>A0A9D2LJD9</accession>
<dbReference type="Pfam" id="PF00395">
    <property type="entry name" value="SLH"/>
    <property type="match status" value="3"/>
</dbReference>
<reference evidence="4" key="1">
    <citation type="journal article" date="2021" name="PeerJ">
        <title>Extensive microbial diversity within the chicken gut microbiome revealed by metagenomics and culture.</title>
        <authorList>
            <person name="Gilroy R."/>
            <person name="Ravi A."/>
            <person name="Getino M."/>
            <person name="Pursley I."/>
            <person name="Horton D.L."/>
            <person name="Alikhan N.F."/>
            <person name="Baker D."/>
            <person name="Gharbi K."/>
            <person name="Hall N."/>
            <person name="Watson M."/>
            <person name="Adriaenssens E.M."/>
            <person name="Foster-Nyarko E."/>
            <person name="Jarju S."/>
            <person name="Secka A."/>
            <person name="Antonio M."/>
            <person name="Oren A."/>
            <person name="Chaudhuri R.R."/>
            <person name="La Ragione R."/>
            <person name="Hildebrand F."/>
            <person name="Pallen M.J."/>
        </authorList>
    </citation>
    <scope>NUCLEOTIDE SEQUENCE</scope>
    <source>
        <strain evidence="4">ChiBcec18-1249</strain>
    </source>
</reference>